<dbReference type="InterPro" id="IPR050351">
    <property type="entry name" value="BphY/WalK/GraS-like"/>
</dbReference>
<protein>
    <recommendedName>
        <fullName evidence="3">histidine kinase</fullName>
        <ecNumber evidence="3">2.7.13.3</ecNumber>
    </recommendedName>
</protein>
<name>A0ABT1EGQ0_9FIRM</name>
<accession>A0ABT1EGQ0</accession>
<evidence type="ECO:0000256" key="1">
    <source>
        <dbReference type="ARBA" id="ARBA00000085"/>
    </source>
</evidence>
<feature type="transmembrane region" description="Helical" evidence="12">
    <location>
        <begin position="34"/>
        <end position="57"/>
    </location>
</feature>
<dbReference type="InterPro" id="IPR036890">
    <property type="entry name" value="HATPase_C_sf"/>
</dbReference>
<keyword evidence="4" id="KW-1003">Cell membrane</keyword>
<feature type="domain" description="Histidine kinase" evidence="13">
    <location>
        <begin position="122"/>
        <end position="331"/>
    </location>
</feature>
<comment type="caution">
    <text evidence="14">The sequence shown here is derived from an EMBL/GenBank/DDBJ whole genome shotgun (WGS) entry which is preliminary data.</text>
</comment>
<evidence type="ECO:0000256" key="12">
    <source>
        <dbReference type="SAM" id="Phobius"/>
    </source>
</evidence>
<dbReference type="EMBL" id="JAMZFV010000007">
    <property type="protein sequence ID" value="MCP1109885.1"/>
    <property type="molecule type" value="Genomic_DNA"/>
</dbReference>
<comment type="subcellular location">
    <subcellularLocation>
        <location evidence="2">Cell membrane</location>
        <topology evidence="2">Multi-pass membrane protein</topology>
    </subcellularLocation>
</comment>
<gene>
    <name evidence="14" type="ORF">NK118_06445</name>
</gene>
<dbReference type="Gene3D" id="3.30.565.10">
    <property type="entry name" value="Histidine kinase-like ATPase, C-terminal domain"/>
    <property type="match status" value="1"/>
</dbReference>
<evidence type="ECO:0000256" key="11">
    <source>
        <dbReference type="SAM" id="Coils"/>
    </source>
</evidence>
<keyword evidence="15" id="KW-1185">Reference proteome</keyword>
<dbReference type="Pfam" id="PF02518">
    <property type="entry name" value="HATPase_c"/>
    <property type="match status" value="1"/>
</dbReference>
<dbReference type="RefSeq" id="WP_262068766.1">
    <property type="nucleotide sequence ID" value="NZ_JAMXOC010000007.1"/>
</dbReference>
<comment type="catalytic activity">
    <reaction evidence="1">
        <text>ATP + protein L-histidine = ADP + protein N-phospho-L-histidine.</text>
        <dbReference type="EC" id="2.7.13.3"/>
    </reaction>
</comment>
<keyword evidence="7 14" id="KW-0418">Kinase</keyword>
<evidence type="ECO:0000259" key="13">
    <source>
        <dbReference type="PROSITE" id="PS50109"/>
    </source>
</evidence>
<evidence type="ECO:0000313" key="15">
    <source>
        <dbReference type="Proteomes" id="UP001523565"/>
    </source>
</evidence>
<sequence length="336" mass="38714">MFRKYIREHYMKVVLFALVVGIFMLLAYLDNQQVRIICYGALLCGSVGALFMLIDFLRYQARHKRLQEILLSNDFSGSALPVVYKTAERDYQEIIKKLLNQREQERADTREYERDLADYYSMWTHQIKVPITSLRLSMQGDSFKEVKGTQAYKEMQMSVFRIEEYVEMALSFARLEGGGSDYRFEVYDLDEIIKDALKSYSTMFILKKLSLEYEGTTAQVLTDRKWLGFIIRQLLSNALKYTPAGKITITVSTTDESVQLAISDTGIGIREEDLPRIFEQGFTGFNGRMEQKSTGIGLYLCKSVAERLGHRIFATSSGEGSTFYVEIVHNLTKMKD</sequence>
<dbReference type="PRINTS" id="PR00344">
    <property type="entry name" value="BCTRLSENSOR"/>
</dbReference>
<dbReference type="InterPro" id="IPR003594">
    <property type="entry name" value="HATPase_dom"/>
</dbReference>
<evidence type="ECO:0000313" key="14">
    <source>
        <dbReference type="EMBL" id="MCP1109885.1"/>
    </source>
</evidence>
<evidence type="ECO:0000256" key="3">
    <source>
        <dbReference type="ARBA" id="ARBA00012438"/>
    </source>
</evidence>
<dbReference type="PROSITE" id="PS50109">
    <property type="entry name" value="HIS_KIN"/>
    <property type="match status" value="1"/>
</dbReference>
<dbReference type="GO" id="GO:0016301">
    <property type="term" value="F:kinase activity"/>
    <property type="evidence" value="ECO:0007669"/>
    <property type="project" value="UniProtKB-KW"/>
</dbReference>
<feature type="transmembrane region" description="Helical" evidence="12">
    <location>
        <begin position="9"/>
        <end position="28"/>
    </location>
</feature>
<keyword evidence="11" id="KW-0175">Coiled coil</keyword>
<keyword evidence="9" id="KW-0902">Two-component regulatory system</keyword>
<dbReference type="InterPro" id="IPR005467">
    <property type="entry name" value="His_kinase_dom"/>
</dbReference>
<evidence type="ECO:0000256" key="7">
    <source>
        <dbReference type="ARBA" id="ARBA00022777"/>
    </source>
</evidence>
<evidence type="ECO:0000256" key="2">
    <source>
        <dbReference type="ARBA" id="ARBA00004651"/>
    </source>
</evidence>
<proteinExistence type="predicted"/>
<keyword evidence="6 12" id="KW-0812">Transmembrane</keyword>
<dbReference type="SMART" id="SM00387">
    <property type="entry name" value="HATPase_c"/>
    <property type="match status" value="1"/>
</dbReference>
<keyword evidence="5" id="KW-0808">Transferase</keyword>
<keyword evidence="10 12" id="KW-0472">Membrane</keyword>
<evidence type="ECO:0000256" key="4">
    <source>
        <dbReference type="ARBA" id="ARBA00022475"/>
    </source>
</evidence>
<keyword evidence="8 12" id="KW-1133">Transmembrane helix</keyword>
<dbReference type="PANTHER" id="PTHR45453:SF2">
    <property type="entry name" value="HISTIDINE KINASE"/>
    <property type="match status" value="1"/>
</dbReference>
<dbReference type="InterPro" id="IPR004358">
    <property type="entry name" value="Sig_transdc_His_kin-like_C"/>
</dbReference>
<dbReference type="SUPFAM" id="SSF55874">
    <property type="entry name" value="ATPase domain of HSP90 chaperone/DNA topoisomerase II/histidine kinase"/>
    <property type="match status" value="1"/>
</dbReference>
<evidence type="ECO:0000256" key="9">
    <source>
        <dbReference type="ARBA" id="ARBA00023012"/>
    </source>
</evidence>
<evidence type="ECO:0000256" key="5">
    <source>
        <dbReference type="ARBA" id="ARBA00022679"/>
    </source>
</evidence>
<feature type="coiled-coil region" evidence="11">
    <location>
        <begin position="84"/>
        <end position="115"/>
    </location>
</feature>
<dbReference type="PANTHER" id="PTHR45453">
    <property type="entry name" value="PHOSPHATE REGULON SENSOR PROTEIN PHOR"/>
    <property type="match status" value="1"/>
</dbReference>
<organism evidence="14 15">
    <name type="scientific">Ohessyouella blattaphilus</name>
    <dbReference type="NCBI Taxonomy" id="2949333"/>
    <lineage>
        <taxon>Bacteria</taxon>
        <taxon>Bacillati</taxon>
        <taxon>Bacillota</taxon>
        <taxon>Clostridia</taxon>
        <taxon>Lachnospirales</taxon>
        <taxon>Lachnospiraceae</taxon>
        <taxon>Ohessyouella</taxon>
    </lineage>
</organism>
<dbReference type="EC" id="2.7.13.3" evidence="3"/>
<dbReference type="Proteomes" id="UP001523565">
    <property type="component" value="Unassembled WGS sequence"/>
</dbReference>
<evidence type="ECO:0000256" key="10">
    <source>
        <dbReference type="ARBA" id="ARBA00023136"/>
    </source>
</evidence>
<evidence type="ECO:0000256" key="6">
    <source>
        <dbReference type="ARBA" id="ARBA00022692"/>
    </source>
</evidence>
<reference evidence="14 15" key="1">
    <citation type="journal article" date="2022" name="Genome Biol. Evol.">
        <title>Host diet, physiology and behaviors set the stage for Lachnospiraceae cladogenesis.</title>
        <authorList>
            <person name="Vera-Ponce De Leon A."/>
            <person name="Schneider M."/>
            <person name="Jahnes B.C."/>
            <person name="Sadowski V."/>
            <person name="Camuy-Velez L.A."/>
            <person name="Duan J."/>
            <person name="Sabree Z.L."/>
        </authorList>
    </citation>
    <scope>NUCLEOTIDE SEQUENCE [LARGE SCALE GENOMIC DNA]</scope>
    <source>
        <strain evidence="14 15">PAL227</strain>
    </source>
</reference>
<evidence type="ECO:0000256" key="8">
    <source>
        <dbReference type="ARBA" id="ARBA00022989"/>
    </source>
</evidence>